<dbReference type="Proteomes" id="UP000313359">
    <property type="component" value="Unassembled WGS sequence"/>
</dbReference>
<dbReference type="AlphaFoldDB" id="A0A5C2STY6"/>
<proteinExistence type="predicted"/>
<evidence type="ECO:0000313" key="2">
    <source>
        <dbReference type="EMBL" id="RPD66567.1"/>
    </source>
</evidence>
<evidence type="ECO:0000256" key="1">
    <source>
        <dbReference type="SAM" id="MobiDB-lite"/>
    </source>
</evidence>
<keyword evidence="3" id="KW-1185">Reference proteome</keyword>
<dbReference type="EMBL" id="ML122251">
    <property type="protein sequence ID" value="RPD66567.1"/>
    <property type="molecule type" value="Genomic_DNA"/>
</dbReference>
<accession>A0A5C2STY6</accession>
<feature type="compositionally biased region" description="Polar residues" evidence="1">
    <location>
        <begin position="192"/>
        <end position="212"/>
    </location>
</feature>
<organism evidence="2 3">
    <name type="scientific">Lentinus tigrinus ALCF2SS1-6</name>
    <dbReference type="NCBI Taxonomy" id="1328759"/>
    <lineage>
        <taxon>Eukaryota</taxon>
        <taxon>Fungi</taxon>
        <taxon>Dikarya</taxon>
        <taxon>Basidiomycota</taxon>
        <taxon>Agaricomycotina</taxon>
        <taxon>Agaricomycetes</taxon>
        <taxon>Polyporales</taxon>
        <taxon>Polyporaceae</taxon>
        <taxon>Lentinus</taxon>
    </lineage>
</organism>
<gene>
    <name evidence="2" type="ORF">L227DRAFT_148838</name>
</gene>
<name>A0A5C2STY6_9APHY</name>
<evidence type="ECO:0000313" key="3">
    <source>
        <dbReference type="Proteomes" id="UP000313359"/>
    </source>
</evidence>
<sequence>MPETCCSGAKNGPTMTSSTAGLHHWTIPCPLSINPCRHPSLPCTACSGLTTMLFPPASPCGPRMLDTTPFCRLRDRAISVRLLEDLSYPAVSPRNSQAVLDVFVQAYLAFYFDGRLQPVPSCLEGLISCTRRLVDFNTQPWIQGHTRPSTPPIVFQVAWGASRLISLPPTRRARPDPRPAQPRIAPGVAKQPQATPSAPLRSESTIHQLWWT</sequence>
<feature type="region of interest" description="Disordered" evidence="1">
    <location>
        <begin position="168"/>
        <end position="212"/>
    </location>
</feature>
<reference evidence="2" key="1">
    <citation type="journal article" date="2018" name="Genome Biol. Evol.">
        <title>Genomics and development of Lentinus tigrinus, a white-rot wood-decaying mushroom with dimorphic fruiting bodies.</title>
        <authorList>
            <person name="Wu B."/>
            <person name="Xu Z."/>
            <person name="Knudson A."/>
            <person name="Carlson A."/>
            <person name="Chen N."/>
            <person name="Kovaka S."/>
            <person name="LaButti K."/>
            <person name="Lipzen A."/>
            <person name="Pennachio C."/>
            <person name="Riley R."/>
            <person name="Schakwitz W."/>
            <person name="Umezawa K."/>
            <person name="Ohm R.A."/>
            <person name="Grigoriev I.V."/>
            <person name="Nagy L.G."/>
            <person name="Gibbons J."/>
            <person name="Hibbett D."/>
        </authorList>
    </citation>
    <scope>NUCLEOTIDE SEQUENCE [LARGE SCALE GENOMIC DNA]</scope>
    <source>
        <strain evidence="2">ALCF2SS1-6</strain>
    </source>
</reference>
<protein>
    <submittedName>
        <fullName evidence="2">Uncharacterized protein</fullName>
    </submittedName>
</protein>